<keyword evidence="2" id="KW-0472">Membrane</keyword>
<dbReference type="PROSITE" id="PS00018">
    <property type="entry name" value="EF_HAND_1"/>
    <property type="match status" value="1"/>
</dbReference>
<evidence type="ECO:0000256" key="2">
    <source>
        <dbReference type="SAM" id="Phobius"/>
    </source>
</evidence>
<gene>
    <name evidence="4" type="ORF">QVD17_27228</name>
</gene>
<feature type="transmembrane region" description="Helical" evidence="2">
    <location>
        <begin position="138"/>
        <end position="157"/>
    </location>
</feature>
<reference evidence="4" key="1">
    <citation type="journal article" date="2023" name="bioRxiv">
        <title>Improved chromosome-level genome assembly for marigold (Tagetes erecta).</title>
        <authorList>
            <person name="Jiang F."/>
            <person name="Yuan L."/>
            <person name="Wang S."/>
            <person name="Wang H."/>
            <person name="Xu D."/>
            <person name="Wang A."/>
            <person name="Fan W."/>
        </authorList>
    </citation>
    <scope>NUCLEOTIDE SEQUENCE</scope>
    <source>
        <strain evidence="4">WSJ</strain>
        <tissue evidence="4">Leaf</tissue>
    </source>
</reference>
<accession>A0AAD8K831</accession>
<dbReference type="AlphaFoldDB" id="A0AAD8K831"/>
<keyword evidence="1" id="KW-0106">Calcium</keyword>
<keyword evidence="2" id="KW-0812">Transmembrane</keyword>
<evidence type="ECO:0000313" key="5">
    <source>
        <dbReference type="Proteomes" id="UP001229421"/>
    </source>
</evidence>
<feature type="transmembrane region" description="Helical" evidence="2">
    <location>
        <begin position="69"/>
        <end position="87"/>
    </location>
</feature>
<feature type="domain" description="EF-hand" evidence="3">
    <location>
        <begin position="4"/>
        <end position="39"/>
    </location>
</feature>
<keyword evidence="2" id="KW-1133">Transmembrane helix</keyword>
<dbReference type="InterPro" id="IPR011992">
    <property type="entry name" value="EF-hand-dom_pair"/>
</dbReference>
<dbReference type="Gene3D" id="1.10.238.10">
    <property type="entry name" value="EF-hand"/>
    <property type="match status" value="1"/>
</dbReference>
<evidence type="ECO:0000256" key="1">
    <source>
        <dbReference type="ARBA" id="ARBA00022837"/>
    </source>
</evidence>
<keyword evidence="5" id="KW-1185">Reference proteome</keyword>
<dbReference type="GO" id="GO:0005509">
    <property type="term" value="F:calcium ion binding"/>
    <property type="evidence" value="ECO:0007669"/>
    <property type="project" value="InterPro"/>
</dbReference>
<name>A0AAD8K831_TARER</name>
<dbReference type="EMBL" id="JAUHHV010000007">
    <property type="protein sequence ID" value="KAK1418089.1"/>
    <property type="molecule type" value="Genomic_DNA"/>
</dbReference>
<sequence length="197" mass="22683">MKVNYDEIVQIMIRHLDIDGNGNIEKHEFKLGMEKWLVLCNLQKQSHDNNQENDTYHQGQAKAAETFKAILLIFGNIMLGGLAEPLVEKHQLKRLELQFKRDITQHPSKIYHKVLLNNIMGSSVLVSVIYFRGLRWQFSAEIVVAIICIIMALLVSLNPSFPTGLCSSFSLSIHYLWYLFTLSMMFSGLHETRSRIC</sequence>
<feature type="transmembrane region" description="Helical" evidence="2">
    <location>
        <begin position="169"/>
        <end position="189"/>
    </location>
</feature>
<proteinExistence type="predicted"/>
<comment type="caution">
    <text evidence="4">The sequence shown here is derived from an EMBL/GenBank/DDBJ whole genome shotgun (WGS) entry which is preliminary data.</text>
</comment>
<dbReference type="PROSITE" id="PS50222">
    <property type="entry name" value="EF_HAND_2"/>
    <property type="match status" value="1"/>
</dbReference>
<organism evidence="4 5">
    <name type="scientific">Tagetes erecta</name>
    <name type="common">African marigold</name>
    <dbReference type="NCBI Taxonomy" id="13708"/>
    <lineage>
        <taxon>Eukaryota</taxon>
        <taxon>Viridiplantae</taxon>
        <taxon>Streptophyta</taxon>
        <taxon>Embryophyta</taxon>
        <taxon>Tracheophyta</taxon>
        <taxon>Spermatophyta</taxon>
        <taxon>Magnoliopsida</taxon>
        <taxon>eudicotyledons</taxon>
        <taxon>Gunneridae</taxon>
        <taxon>Pentapetalae</taxon>
        <taxon>asterids</taxon>
        <taxon>campanulids</taxon>
        <taxon>Asterales</taxon>
        <taxon>Asteraceae</taxon>
        <taxon>Asteroideae</taxon>
        <taxon>Heliantheae alliance</taxon>
        <taxon>Tageteae</taxon>
        <taxon>Tagetes</taxon>
    </lineage>
</organism>
<dbReference type="Proteomes" id="UP001229421">
    <property type="component" value="Unassembled WGS sequence"/>
</dbReference>
<dbReference type="InterPro" id="IPR002048">
    <property type="entry name" value="EF_hand_dom"/>
</dbReference>
<feature type="transmembrane region" description="Helical" evidence="2">
    <location>
        <begin position="110"/>
        <end position="131"/>
    </location>
</feature>
<dbReference type="SUPFAM" id="SSF47473">
    <property type="entry name" value="EF-hand"/>
    <property type="match status" value="1"/>
</dbReference>
<evidence type="ECO:0000259" key="3">
    <source>
        <dbReference type="PROSITE" id="PS50222"/>
    </source>
</evidence>
<evidence type="ECO:0000313" key="4">
    <source>
        <dbReference type="EMBL" id="KAK1418089.1"/>
    </source>
</evidence>
<dbReference type="InterPro" id="IPR018247">
    <property type="entry name" value="EF_Hand_1_Ca_BS"/>
</dbReference>
<protein>
    <recommendedName>
        <fullName evidence="3">EF-hand domain-containing protein</fullName>
    </recommendedName>
</protein>